<dbReference type="InterPro" id="IPR002937">
    <property type="entry name" value="Amino_oxidase"/>
</dbReference>
<keyword evidence="4" id="KW-0285">Flavoprotein</keyword>
<evidence type="ECO:0000256" key="1">
    <source>
        <dbReference type="ARBA" id="ARBA00001974"/>
    </source>
</evidence>
<accession>A0A8T0PQC6</accession>
<dbReference type="SUPFAM" id="SSF51905">
    <property type="entry name" value="FAD/NAD(P)-binding domain"/>
    <property type="match status" value="1"/>
</dbReference>
<dbReference type="Gene3D" id="3.90.660.10">
    <property type="match status" value="1"/>
</dbReference>
<dbReference type="PANTHER" id="PTHR10742:SF313">
    <property type="entry name" value="AMINE OXIDASE"/>
    <property type="match status" value="1"/>
</dbReference>
<dbReference type="InterPro" id="IPR050281">
    <property type="entry name" value="Flavin_monoamine_oxidase"/>
</dbReference>
<evidence type="ECO:0000313" key="9">
    <source>
        <dbReference type="Proteomes" id="UP000823388"/>
    </source>
</evidence>
<sequence length="344" mass="39536">MVAFMMKITFRRGLTWRIVWKRVGKNSPARCTLVAATTCLSLPCSGSTISTLQNTVPLPTFNDFGDDVYFVADQRGYESVVYYLAGQYLKTDKSGKIVDPRLKLNKVVREISYSPSGVTVKTEDNSVYRADYVMVSASLGVLQSDLIQFKPQLPSWKVVAIYQFDMAVYTKIFVKFPKRFWPEGKGREFFLYASSRRGYYAAWQEFEKQYPGANVLLVTVTDEESRRIEQQSDNQTKAEIMEVLRKMFPGKDVPDATDILVPRWWSDRFYRGTFSNWPIGVNRYEYDQLRAPVGRVYFTGEHTSEHYNGYVHGAYIAGIDSAEILINCAQKKMCKYNVPGKYDD</sequence>
<proteinExistence type="inferred from homology"/>
<dbReference type="GO" id="GO:0046592">
    <property type="term" value="F:polyamine oxidase activity"/>
    <property type="evidence" value="ECO:0007669"/>
    <property type="project" value="UniProtKB-ARBA"/>
</dbReference>
<evidence type="ECO:0000256" key="4">
    <source>
        <dbReference type="ARBA" id="ARBA00022630"/>
    </source>
</evidence>
<comment type="cofactor">
    <cofactor evidence="1">
        <name>FAD</name>
        <dbReference type="ChEBI" id="CHEBI:57692"/>
    </cofactor>
</comment>
<dbReference type="SUPFAM" id="SSF54373">
    <property type="entry name" value="FAD-linked reductases, C-terminal domain"/>
    <property type="match status" value="1"/>
</dbReference>
<dbReference type="InterPro" id="IPR036188">
    <property type="entry name" value="FAD/NAD-bd_sf"/>
</dbReference>
<dbReference type="Pfam" id="PF01593">
    <property type="entry name" value="Amino_oxidase"/>
    <property type="match status" value="1"/>
</dbReference>
<dbReference type="Gene3D" id="3.50.50.60">
    <property type="entry name" value="FAD/NAD(P)-binding domain"/>
    <property type="match status" value="1"/>
</dbReference>
<organism evidence="8 9">
    <name type="scientific">Panicum virgatum</name>
    <name type="common">Blackwell switchgrass</name>
    <dbReference type="NCBI Taxonomy" id="38727"/>
    <lineage>
        <taxon>Eukaryota</taxon>
        <taxon>Viridiplantae</taxon>
        <taxon>Streptophyta</taxon>
        <taxon>Embryophyta</taxon>
        <taxon>Tracheophyta</taxon>
        <taxon>Spermatophyta</taxon>
        <taxon>Magnoliopsida</taxon>
        <taxon>Liliopsida</taxon>
        <taxon>Poales</taxon>
        <taxon>Poaceae</taxon>
        <taxon>PACMAD clade</taxon>
        <taxon>Panicoideae</taxon>
        <taxon>Panicodae</taxon>
        <taxon>Paniceae</taxon>
        <taxon>Panicinae</taxon>
        <taxon>Panicum</taxon>
        <taxon>Panicum sect. Hiantes</taxon>
    </lineage>
</organism>
<evidence type="ECO:0000256" key="2">
    <source>
        <dbReference type="ARBA" id="ARBA00004723"/>
    </source>
</evidence>
<reference evidence="8" key="1">
    <citation type="submission" date="2020-05" db="EMBL/GenBank/DDBJ databases">
        <title>WGS assembly of Panicum virgatum.</title>
        <authorList>
            <person name="Lovell J.T."/>
            <person name="Jenkins J."/>
            <person name="Shu S."/>
            <person name="Juenger T.E."/>
            <person name="Schmutz J."/>
        </authorList>
    </citation>
    <scope>NUCLEOTIDE SEQUENCE</scope>
    <source>
        <strain evidence="8">AP13</strain>
    </source>
</reference>
<gene>
    <name evidence="8" type="ORF">PVAP13_8KG320800</name>
</gene>
<keyword evidence="9" id="KW-1185">Reference proteome</keyword>
<evidence type="ECO:0000256" key="3">
    <source>
        <dbReference type="ARBA" id="ARBA00005995"/>
    </source>
</evidence>
<feature type="domain" description="Amine oxidase" evidence="7">
    <location>
        <begin position="60"/>
        <end position="325"/>
    </location>
</feature>
<evidence type="ECO:0000259" key="7">
    <source>
        <dbReference type="Pfam" id="PF01593"/>
    </source>
</evidence>
<dbReference type="Proteomes" id="UP000823388">
    <property type="component" value="Chromosome 8K"/>
</dbReference>
<keyword evidence="5" id="KW-0274">FAD</keyword>
<evidence type="ECO:0000313" key="8">
    <source>
        <dbReference type="EMBL" id="KAG2563128.1"/>
    </source>
</evidence>
<comment type="pathway">
    <text evidence="2">Amine and polyamine degradation; spermine degradation.</text>
</comment>
<dbReference type="EMBL" id="CM029051">
    <property type="protein sequence ID" value="KAG2563128.1"/>
    <property type="molecule type" value="Genomic_DNA"/>
</dbReference>
<evidence type="ECO:0000256" key="6">
    <source>
        <dbReference type="ARBA" id="ARBA00023002"/>
    </source>
</evidence>
<dbReference type="GO" id="GO:0006598">
    <property type="term" value="P:polyamine catabolic process"/>
    <property type="evidence" value="ECO:0007669"/>
    <property type="project" value="TreeGrafter"/>
</dbReference>
<comment type="similarity">
    <text evidence="3">Belongs to the flavin monoamine oxidase family.</text>
</comment>
<dbReference type="AlphaFoldDB" id="A0A8T0PQC6"/>
<evidence type="ECO:0000256" key="5">
    <source>
        <dbReference type="ARBA" id="ARBA00022827"/>
    </source>
</evidence>
<dbReference type="FunFam" id="3.90.660.10:FF:000012">
    <property type="entry name" value="Polyamine oxidase 1"/>
    <property type="match status" value="1"/>
</dbReference>
<dbReference type="GO" id="GO:0050660">
    <property type="term" value="F:flavin adenine dinucleotide binding"/>
    <property type="evidence" value="ECO:0007669"/>
    <property type="project" value="UniProtKB-ARBA"/>
</dbReference>
<comment type="caution">
    <text evidence="8">The sequence shown here is derived from an EMBL/GenBank/DDBJ whole genome shotgun (WGS) entry which is preliminary data.</text>
</comment>
<dbReference type="PANTHER" id="PTHR10742">
    <property type="entry name" value="FLAVIN MONOAMINE OXIDASE"/>
    <property type="match status" value="1"/>
</dbReference>
<protein>
    <recommendedName>
        <fullName evidence="7">Amine oxidase domain-containing protein</fullName>
    </recommendedName>
</protein>
<name>A0A8T0PQC6_PANVG</name>
<keyword evidence="6" id="KW-0560">Oxidoreductase</keyword>
<dbReference type="GO" id="GO:0048046">
    <property type="term" value="C:apoplast"/>
    <property type="evidence" value="ECO:0007669"/>
    <property type="project" value="UniProtKB-ARBA"/>
</dbReference>